<dbReference type="AlphaFoldDB" id="A0AB35Y190"/>
<dbReference type="InterPro" id="IPR036986">
    <property type="entry name" value="S4_RNA-bd_sf"/>
</dbReference>
<dbReference type="RefSeq" id="WP_339394813.1">
    <property type="nucleotide sequence ID" value="NZ_JBBFGL010000002.1"/>
</dbReference>
<dbReference type="SUPFAM" id="SSF55174">
    <property type="entry name" value="Alpha-L RNA-binding motif"/>
    <property type="match status" value="1"/>
</dbReference>
<dbReference type="GO" id="GO:0003723">
    <property type="term" value="F:RNA binding"/>
    <property type="evidence" value="ECO:0007669"/>
    <property type="project" value="UniProtKB-KW"/>
</dbReference>
<dbReference type="EMBL" id="JBBFGL010000002">
    <property type="protein sequence ID" value="MEJ5195110.1"/>
    <property type="molecule type" value="Genomic_DNA"/>
</dbReference>
<sequence>MARSIDPHDPQPKAVRGFIPARTDEERYLMRHIEDLARTAFSREIARYSGFLSDREQDLARAALGRADIEEGFRFEGGWPQAERRILCLKPEYSYGENPIRCVRLQCRALPGAALPAHKDYLGSLMGLELKREALGDIVLPEDQPGTAYVFALEPAAQLICRELFQAGHTELTTELLEPDEIPSFPQARRELRSATVSSLRLDAVLAAMLRCSRGQACELIAAGRVEINHLPAEKPHAPVYEGDVFTVRGKGRFGLTALPGKSKKDRSIIEFFQY</sequence>
<evidence type="ECO:0000259" key="2">
    <source>
        <dbReference type="SMART" id="SM00363"/>
    </source>
</evidence>
<evidence type="ECO:0000313" key="4">
    <source>
        <dbReference type="Proteomes" id="UP001373196"/>
    </source>
</evidence>
<evidence type="ECO:0000256" key="1">
    <source>
        <dbReference type="PROSITE-ProRule" id="PRU00182"/>
    </source>
</evidence>
<evidence type="ECO:0000313" key="3">
    <source>
        <dbReference type="EMBL" id="MEJ5195110.1"/>
    </source>
</evidence>
<dbReference type="CDD" id="cd00165">
    <property type="entry name" value="S4"/>
    <property type="match status" value="1"/>
</dbReference>
<proteinExistence type="predicted"/>
<name>A0AB35Y190_9FIRM</name>
<dbReference type="InterPro" id="IPR002942">
    <property type="entry name" value="S4_RNA-bd"/>
</dbReference>
<feature type="domain" description="RNA-binding S4" evidence="2">
    <location>
        <begin position="200"/>
        <end position="260"/>
    </location>
</feature>
<accession>A0AB35Y190</accession>
<dbReference type="Gene3D" id="3.10.290.10">
    <property type="entry name" value="RNA-binding S4 domain"/>
    <property type="match status" value="1"/>
</dbReference>
<dbReference type="Gene3D" id="3.30.1370.160">
    <property type="match status" value="1"/>
</dbReference>
<comment type="caution">
    <text evidence="3">The sequence shown here is derived from an EMBL/GenBank/DDBJ whole genome shotgun (WGS) entry which is preliminary data.</text>
</comment>
<keyword evidence="1" id="KW-0694">RNA-binding</keyword>
<dbReference type="Pfam" id="PF01479">
    <property type="entry name" value="S4"/>
    <property type="match status" value="1"/>
</dbReference>
<dbReference type="SMART" id="SM00363">
    <property type="entry name" value="S4"/>
    <property type="match status" value="1"/>
</dbReference>
<dbReference type="PROSITE" id="PS50889">
    <property type="entry name" value="S4"/>
    <property type="match status" value="1"/>
</dbReference>
<protein>
    <submittedName>
        <fullName evidence="3">S4 domain-containing protein</fullName>
    </submittedName>
</protein>
<dbReference type="Gene3D" id="3.30.70.330">
    <property type="match status" value="1"/>
</dbReference>
<organism evidence="3 4">
    <name type="scientific">Faecalibacterium wellingii</name>
    <dbReference type="NCBI Taxonomy" id="2929491"/>
    <lineage>
        <taxon>Bacteria</taxon>
        <taxon>Bacillati</taxon>
        <taxon>Bacillota</taxon>
        <taxon>Clostridia</taxon>
        <taxon>Eubacteriales</taxon>
        <taxon>Oscillospiraceae</taxon>
        <taxon>Faecalibacterium</taxon>
    </lineage>
</organism>
<gene>
    <name evidence="3" type="ORF">WF834_02785</name>
</gene>
<dbReference type="Proteomes" id="UP001373196">
    <property type="component" value="Unassembled WGS sequence"/>
</dbReference>
<dbReference type="InterPro" id="IPR012677">
    <property type="entry name" value="Nucleotide-bd_a/b_plait_sf"/>
</dbReference>
<reference evidence="3" key="1">
    <citation type="submission" date="2024-03" db="EMBL/GenBank/DDBJ databases">
        <authorList>
            <person name="Plomp N."/>
            <person name="Harmsen H.J."/>
        </authorList>
    </citation>
    <scope>NUCLEOTIDE SEQUENCE</scope>
    <source>
        <strain evidence="3">HTF-128</strain>
    </source>
</reference>